<name>A0AAW2BUU8_9ROSI</name>
<sequence>MYTFVAFLSTPAKALENADMAGSRPYTWSGCEQGKGKSNGIKGSLVHANDVITLGEVRFAPIMDTKHSQKGDSDPFWSEV</sequence>
<dbReference type="Proteomes" id="UP001459277">
    <property type="component" value="Unassembled WGS sequence"/>
</dbReference>
<comment type="caution">
    <text evidence="1">The sequence shown here is derived from an EMBL/GenBank/DDBJ whole genome shotgun (WGS) entry which is preliminary data.</text>
</comment>
<gene>
    <name evidence="1" type="ORF">SO802_028803</name>
</gene>
<organism evidence="1 2">
    <name type="scientific">Lithocarpus litseifolius</name>
    <dbReference type="NCBI Taxonomy" id="425828"/>
    <lineage>
        <taxon>Eukaryota</taxon>
        <taxon>Viridiplantae</taxon>
        <taxon>Streptophyta</taxon>
        <taxon>Embryophyta</taxon>
        <taxon>Tracheophyta</taxon>
        <taxon>Spermatophyta</taxon>
        <taxon>Magnoliopsida</taxon>
        <taxon>eudicotyledons</taxon>
        <taxon>Gunneridae</taxon>
        <taxon>Pentapetalae</taxon>
        <taxon>rosids</taxon>
        <taxon>fabids</taxon>
        <taxon>Fagales</taxon>
        <taxon>Fagaceae</taxon>
        <taxon>Lithocarpus</taxon>
    </lineage>
</organism>
<protein>
    <submittedName>
        <fullName evidence="1">Uncharacterized protein</fullName>
    </submittedName>
</protein>
<evidence type="ECO:0000313" key="1">
    <source>
        <dbReference type="EMBL" id="KAK9988564.1"/>
    </source>
</evidence>
<keyword evidence="2" id="KW-1185">Reference proteome</keyword>
<dbReference type="EMBL" id="JAZDWU010000010">
    <property type="protein sequence ID" value="KAK9988564.1"/>
    <property type="molecule type" value="Genomic_DNA"/>
</dbReference>
<dbReference type="AlphaFoldDB" id="A0AAW2BUU8"/>
<reference evidence="1 2" key="1">
    <citation type="submission" date="2024-01" db="EMBL/GenBank/DDBJ databases">
        <title>A telomere-to-telomere, gap-free genome of sweet tea (Lithocarpus litseifolius).</title>
        <authorList>
            <person name="Zhou J."/>
        </authorList>
    </citation>
    <scope>NUCLEOTIDE SEQUENCE [LARGE SCALE GENOMIC DNA]</scope>
    <source>
        <strain evidence="1">Zhou-2022a</strain>
        <tissue evidence="1">Leaf</tissue>
    </source>
</reference>
<accession>A0AAW2BUU8</accession>
<proteinExistence type="predicted"/>
<evidence type="ECO:0000313" key="2">
    <source>
        <dbReference type="Proteomes" id="UP001459277"/>
    </source>
</evidence>